<keyword evidence="2" id="KW-1185">Reference proteome</keyword>
<proteinExistence type="predicted"/>
<gene>
    <name evidence="1" type="ORF">FB557_0145</name>
</gene>
<dbReference type="Proteomes" id="UP000315628">
    <property type="component" value="Unassembled WGS sequence"/>
</dbReference>
<dbReference type="EMBL" id="VIUW01000001">
    <property type="protein sequence ID" value="TWD16617.1"/>
    <property type="molecule type" value="Genomic_DNA"/>
</dbReference>
<sequence>MTDPAQLLEAHVAFEMARWTGDRLDESVAEHAGAVRRWLDGVTAAEVAPAEATAGTLGRVVAGLDLSDALLEAVADVVAAGHEVLTTFDAPVGEIVDGDDYDALVGLLADDRSVRDAVIAAVTASKGYRKLVSHVLYQGVKGYLLTENVVARKLPGASTLVKFGQKTMSAAAPNLEASVDRRITAFVEANLSETLRESRRYLEATLTPELLTEMADEVWTTLADRPVGEIVGVADPEGTREVVVALGPVVRRWRDEGVIAEVVESVAVEALKEHADRSVGELLEEWGVELETVVADAVELLRPSLEYAHASGFLEERIRAHLEPFYSSLPSILEAVPAAKPSRKRTTRRTKHES</sequence>
<reference evidence="1 2" key="1">
    <citation type="submission" date="2019-06" db="EMBL/GenBank/DDBJ databases">
        <title>Sequencing the genomes of 1000 actinobacteria strains.</title>
        <authorList>
            <person name="Klenk H.-P."/>
        </authorList>
    </citation>
    <scope>NUCLEOTIDE SEQUENCE [LARGE SCALE GENOMIC DNA]</scope>
    <source>
        <strain evidence="1 2">DSM 18935</strain>
    </source>
</reference>
<comment type="caution">
    <text evidence="1">The sequence shown here is derived from an EMBL/GenBank/DDBJ whole genome shotgun (WGS) entry which is preliminary data.</text>
</comment>
<evidence type="ECO:0000313" key="1">
    <source>
        <dbReference type="EMBL" id="TWD16617.1"/>
    </source>
</evidence>
<name>A0A560WG14_9MICO</name>
<protein>
    <submittedName>
        <fullName evidence="1">Uncharacterized protein</fullName>
    </submittedName>
</protein>
<dbReference type="RefSeq" id="WP_144854730.1">
    <property type="nucleotide sequence ID" value="NZ_BAAAYT010000001.1"/>
</dbReference>
<accession>A0A560WG14</accession>
<evidence type="ECO:0000313" key="2">
    <source>
        <dbReference type="Proteomes" id="UP000315628"/>
    </source>
</evidence>
<dbReference type="OrthoDB" id="3759563at2"/>
<dbReference type="AlphaFoldDB" id="A0A560WG14"/>
<organism evidence="1 2">
    <name type="scientific">Marihabitans asiaticum</name>
    <dbReference type="NCBI Taxonomy" id="415218"/>
    <lineage>
        <taxon>Bacteria</taxon>
        <taxon>Bacillati</taxon>
        <taxon>Actinomycetota</taxon>
        <taxon>Actinomycetes</taxon>
        <taxon>Micrococcales</taxon>
        <taxon>Intrasporangiaceae</taxon>
        <taxon>Marihabitans</taxon>
    </lineage>
</organism>